<dbReference type="EMBL" id="ML143439">
    <property type="protein sequence ID" value="TBU26875.1"/>
    <property type="molecule type" value="Genomic_DNA"/>
</dbReference>
<evidence type="ECO:0000313" key="3">
    <source>
        <dbReference type="EMBL" id="TBU26875.1"/>
    </source>
</evidence>
<dbReference type="Pfam" id="PF17667">
    <property type="entry name" value="Pkinase_fungal"/>
    <property type="match status" value="1"/>
</dbReference>
<feature type="region of interest" description="Disordered" evidence="1">
    <location>
        <begin position="235"/>
        <end position="291"/>
    </location>
</feature>
<dbReference type="PANTHER" id="PTHR38248">
    <property type="entry name" value="FUNK1 6"/>
    <property type="match status" value="1"/>
</dbReference>
<accession>A0A4Q9MHM8</accession>
<dbReference type="Proteomes" id="UP000292957">
    <property type="component" value="Unassembled WGS sequence"/>
</dbReference>
<protein>
    <recommendedName>
        <fullName evidence="2">Fungal-type protein kinase domain-containing protein</fullName>
    </recommendedName>
</protein>
<name>A0A4Q9MHM8_9APHY</name>
<evidence type="ECO:0000259" key="2">
    <source>
        <dbReference type="Pfam" id="PF17667"/>
    </source>
</evidence>
<organism evidence="3">
    <name type="scientific">Dichomitus squalens</name>
    <dbReference type="NCBI Taxonomy" id="114155"/>
    <lineage>
        <taxon>Eukaryota</taxon>
        <taxon>Fungi</taxon>
        <taxon>Dikarya</taxon>
        <taxon>Basidiomycota</taxon>
        <taxon>Agaricomycotina</taxon>
        <taxon>Agaricomycetes</taxon>
        <taxon>Polyporales</taxon>
        <taxon>Polyporaceae</taxon>
        <taxon>Dichomitus</taxon>
    </lineage>
</organism>
<dbReference type="PANTHER" id="PTHR38248:SF2">
    <property type="entry name" value="FUNK1 11"/>
    <property type="match status" value="1"/>
</dbReference>
<dbReference type="SUPFAM" id="SSF56112">
    <property type="entry name" value="Protein kinase-like (PK-like)"/>
    <property type="match status" value="1"/>
</dbReference>
<dbReference type="AlphaFoldDB" id="A0A4Q9MHM8"/>
<feature type="region of interest" description="Disordered" evidence="1">
    <location>
        <begin position="320"/>
        <end position="394"/>
    </location>
</feature>
<evidence type="ECO:0000256" key="1">
    <source>
        <dbReference type="SAM" id="MobiDB-lite"/>
    </source>
</evidence>
<reference evidence="3" key="1">
    <citation type="submission" date="2019-01" db="EMBL/GenBank/DDBJ databases">
        <title>Draft genome sequences of three monokaryotic isolates of the white-rot basidiomycete fungus Dichomitus squalens.</title>
        <authorList>
            <consortium name="DOE Joint Genome Institute"/>
            <person name="Lopez S.C."/>
            <person name="Andreopoulos B."/>
            <person name="Pangilinan J."/>
            <person name="Lipzen A."/>
            <person name="Riley R."/>
            <person name="Ahrendt S."/>
            <person name="Ng V."/>
            <person name="Barry K."/>
            <person name="Daum C."/>
            <person name="Grigoriev I.V."/>
            <person name="Hilden K.S."/>
            <person name="Makela M.R."/>
            <person name="de Vries R.P."/>
        </authorList>
    </citation>
    <scope>NUCLEOTIDE SEQUENCE [LARGE SCALE GENOMIC DNA]</scope>
    <source>
        <strain evidence="3">OM18370.1</strain>
    </source>
</reference>
<feature type="domain" description="Fungal-type protein kinase" evidence="2">
    <location>
        <begin position="18"/>
        <end position="152"/>
    </location>
</feature>
<dbReference type="OrthoDB" id="5584477at2759"/>
<feature type="compositionally biased region" description="Basic residues" evidence="1">
    <location>
        <begin position="377"/>
        <end position="386"/>
    </location>
</feature>
<dbReference type="InterPro" id="IPR011009">
    <property type="entry name" value="Kinase-like_dom_sf"/>
</dbReference>
<proteinExistence type="predicted"/>
<sequence>MQADGSMPHAIPETTGPLRQHTHYRVVVAEVCLPLKIFQYGRQLVSIVLDCVRAHQEVSVKPELRLLHRDISSGNILIYPQVIRKKDGTPWMVWTGILSDWEMSKPVDAQEAATEGNRMGTYQFMSVNLLTDLSKPVKVSDELESFLHVLLYYSVRYLKSNCRSVTGFIRGYFDAYAGPDCQYTCGQKSITMQSSGVLHIQRPYVPLQFFSPMNNIFVTMVKCFAAHYKVMYHEARKARPPRPPPRYDPPSRRDDGDEVAVQPDSNESGSGTAHVDWDSLDDTPLDSIPTPEDFQLASKVATHDFMLGYLAKILHHQRWQRGDRIPPTPPAETSGAEVDGDSLRRSVALPTETSTGNKRRRTKGPERKVSLPARLHSSTRRSRPRPRTLPMRAR</sequence>
<dbReference type="Gene3D" id="1.10.510.10">
    <property type="entry name" value="Transferase(Phosphotransferase) domain 1"/>
    <property type="match status" value="1"/>
</dbReference>
<dbReference type="InterPro" id="IPR040976">
    <property type="entry name" value="Pkinase_fungal"/>
</dbReference>
<gene>
    <name evidence="3" type="ORF">BD311DRAFT_697597</name>
</gene>